<dbReference type="GO" id="GO:0006406">
    <property type="term" value="P:mRNA export from nucleus"/>
    <property type="evidence" value="ECO:0007669"/>
    <property type="project" value="TreeGrafter"/>
</dbReference>
<feature type="compositionally biased region" description="Low complexity" evidence="1">
    <location>
        <begin position="763"/>
        <end position="776"/>
    </location>
</feature>
<dbReference type="Pfam" id="PF03399">
    <property type="entry name" value="SAC3_GANP"/>
    <property type="match status" value="1"/>
</dbReference>
<evidence type="ECO:0000313" key="4">
    <source>
        <dbReference type="Proteomes" id="UP001150266"/>
    </source>
</evidence>
<feature type="compositionally biased region" description="Gly residues" evidence="1">
    <location>
        <begin position="732"/>
        <end position="745"/>
    </location>
</feature>
<feature type="compositionally biased region" description="Low complexity" evidence="1">
    <location>
        <begin position="553"/>
        <end position="562"/>
    </location>
</feature>
<feature type="compositionally biased region" description="Low complexity" evidence="1">
    <location>
        <begin position="820"/>
        <end position="839"/>
    </location>
</feature>
<dbReference type="GO" id="GO:0070390">
    <property type="term" value="C:transcription export complex 2"/>
    <property type="evidence" value="ECO:0007669"/>
    <property type="project" value="TreeGrafter"/>
</dbReference>
<organism evidence="3 4">
    <name type="scientific">Lentinula aciculospora</name>
    <dbReference type="NCBI Taxonomy" id="153920"/>
    <lineage>
        <taxon>Eukaryota</taxon>
        <taxon>Fungi</taxon>
        <taxon>Dikarya</taxon>
        <taxon>Basidiomycota</taxon>
        <taxon>Agaricomycotina</taxon>
        <taxon>Agaricomycetes</taxon>
        <taxon>Agaricomycetidae</taxon>
        <taxon>Agaricales</taxon>
        <taxon>Marasmiineae</taxon>
        <taxon>Omphalotaceae</taxon>
        <taxon>Lentinula</taxon>
    </lineage>
</organism>
<comment type="caution">
    <text evidence="3">The sequence shown here is derived from an EMBL/GenBank/DDBJ whole genome shotgun (WGS) entry which is preliminary data.</text>
</comment>
<gene>
    <name evidence="3" type="ORF">J3R30DRAFT_2425097</name>
</gene>
<dbReference type="InterPro" id="IPR005062">
    <property type="entry name" value="SAC3/GANP/THP3_conserved"/>
</dbReference>
<dbReference type="Gene3D" id="1.25.40.990">
    <property type="match status" value="1"/>
</dbReference>
<evidence type="ECO:0000313" key="3">
    <source>
        <dbReference type="EMBL" id="KAJ4481245.1"/>
    </source>
</evidence>
<dbReference type="PANTHER" id="PTHR12436:SF3">
    <property type="entry name" value="GERMINAL-CENTER ASSOCIATED NUCLEAR PROTEIN"/>
    <property type="match status" value="1"/>
</dbReference>
<feature type="compositionally biased region" description="Pro residues" evidence="1">
    <location>
        <begin position="563"/>
        <end position="636"/>
    </location>
</feature>
<reference evidence="3" key="1">
    <citation type="submission" date="2022-08" db="EMBL/GenBank/DDBJ databases">
        <title>A Global Phylogenomic Analysis of the Shiitake Genus Lentinula.</title>
        <authorList>
            <consortium name="DOE Joint Genome Institute"/>
            <person name="Sierra-Patev S."/>
            <person name="Min B."/>
            <person name="Naranjo-Ortiz M."/>
            <person name="Looney B."/>
            <person name="Konkel Z."/>
            <person name="Slot J.C."/>
            <person name="Sakamoto Y."/>
            <person name="Steenwyk J.L."/>
            <person name="Rokas A."/>
            <person name="Carro J."/>
            <person name="Camarero S."/>
            <person name="Ferreira P."/>
            <person name="Molpeceres G."/>
            <person name="Ruiz-Duenas F.J."/>
            <person name="Serrano A."/>
            <person name="Henrissat B."/>
            <person name="Drula E."/>
            <person name="Hughes K.W."/>
            <person name="Mata J.L."/>
            <person name="Ishikawa N.K."/>
            <person name="Vargas-Isla R."/>
            <person name="Ushijima S."/>
            <person name="Smith C.A."/>
            <person name="Ahrendt S."/>
            <person name="Andreopoulos W."/>
            <person name="He G."/>
            <person name="Labutti K."/>
            <person name="Lipzen A."/>
            <person name="Ng V."/>
            <person name="Riley R."/>
            <person name="Sandor L."/>
            <person name="Barry K."/>
            <person name="Martinez A.T."/>
            <person name="Xiao Y."/>
            <person name="Gibbons J.G."/>
            <person name="Terashima K."/>
            <person name="Grigoriev I.V."/>
            <person name="Hibbett D.S."/>
        </authorList>
    </citation>
    <scope>NUCLEOTIDE SEQUENCE</scope>
    <source>
        <strain evidence="3">JLM2183</strain>
    </source>
</reference>
<feature type="compositionally biased region" description="Low complexity" evidence="1">
    <location>
        <begin position="399"/>
        <end position="415"/>
    </location>
</feature>
<dbReference type="PRINTS" id="PR01217">
    <property type="entry name" value="PRICHEXTENSN"/>
</dbReference>
<accession>A0A9W9AF56</accession>
<evidence type="ECO:0000259" key="2">
    <source>
        <dbReference type="Pfam" id="PF03399"/>
    </source>
</evidence>
<feature type="compositionally biased region" description="Acidic residues" evidence="1">
    <location>
        <begin position="337"/>
        <end position="356"/>
    </location>
</feature>
<dbReference type="EMBL" id="JAOTPV010000006">
    <property type="protein sequence ID" value="KAJ4481245.1"/>
    <property type="molecule type" value="Genomic_DNA"/>
</dbReference>
<feature type="region of interest" description="Disordered" evidence="1">
    <location>
        <begin position="432"/>
        <end position="636"/>
    </location>
</feature>
<name>A0A9W9AF56_9AGAR</name>
<dbReference type="OrthoDB" id="264795at2759"/>
<proteinExistence type="predicted"/>
<dbReference type="PANTHER" id="PTHR12436">
    <property type="entry name" value="80 KDA MCM3-ASSOCIATED PROTEIN"/>
    <property type="match status" value="1"/>
</dbReference>
<dbReference type="Proteomes" id="UP001150266">
    <property type="component" value="Unassembled WGS sequence"/>
</dbReference>
<feature type="compositionally biased region" description="Low complexity" evidence="1">
    <location>
        <begin position="491"/>
        <end position="511"/>
    </location>
</feature>
<dbReference type="GO" id="GO:0005737">
    <property type="term" value="C:cytoplasm"/>
    <property type="evidence" value="ECO:0007669"/>
    <property type="project" value="TreeGrafter"/>
</dbReference>
<keyword evidence="4" id="KW-1185">Reference proteome</keyword>
<dbReference type="InterPro" id="IPR045107">
    <property type="entry name" value="SAC3/GANP/THP3"/>
</dbReference>
<sequence>MDDPLVPKRLSEAITMVGTCPDMCPRFERYRRERSNNLFPCETLPPPYSSPTSKRVDHSKAVKAYERAAGDKTLPSDLRPPLILKRTLDYLFSELIPTDEGFQENFGFLRDRSRSVRNDFTMQHEQGLVAIECHERCARFHLVALHEMRGRDKEFSVNLEEQQLMNTLQSLKEFYTDQRQSLSSPSSNKPFIFPNELEMRIYHRLIHIRDQRERHDDVPPEIQSHIIYKSTSDFRTCVQRKSEPITKSSRLVVDQQGMRFFAELVGWLGREEEEEGKRNAGIAFRFLVACIFEHLFGTETIEDMERVRGGLRLVDIIDGGVGRGLEGYQEQEHEQEGEGYLDGEGEQEEYTEDYDNDNDHNVDVDEPGDIGVVPTIPNPISGSVIPVRGLGPIPPTPPSTANSNSAPPHSAFSAFSGSSASSAFSAFSNLTTQSNPFSSPSPFPSMTVSSSTPVPSTPVPSSTPVSSSGFGAPSATSVLGSVFGGTGTGTGTTTTTTTTNAPNAATPFGTTSGATPFGVSKDSNNWKDSNDRQGSTNNLTPPPAPRRQPISLPPTATFIPTLTPTPPTLTPTPPTLTPTPPTLTPTPPTLTPTPPTLTPTPPTLTPTPPTLTPTPPTLTPTPPTLTPTPPTLTPTPPTPTFIPTPTPTITPTPTFISPPKTPSTQHPRLGLLKTTGLSPNLGSQGFQGTQGTREIQGIQGNQGMLSPLTPSLSRVGSLKNFGSVRLAGSIGSGENTGSGGLGGNTGSVESPSGNVQNGKEKASISLSSSSSSSPSSEHTTVKVESNSNSTRRPEQGLGEGSRLRQTQTQRPRQRYRYTSDEPSPSNSISLSMSNSQSDSKLTKKTKTNSKDLYISRTDELLVKRLEENQTTHRLRWLPGTFLRVWREHVIQRGGKVGVALKVVLDLLSLTNPNSTLPPTLPLPLLHPNLNLSHSNIPNFLNIPNLLLTSSYTLWLSLNPTVDATAIWVQTKFGVPASGWWRDREQKEGKWERGGGEEVFEIPLVPYNSKDSKETNTKMKKTKRNYSPGLIIFELTPREGIEGRGGTERKEGIRGREGIQRKGNDILEKKYRILQDCTRLRDLLESLRLHQHQRYFIPSLIFIHWAEDELDTKLPRDIVDLTPPQSQPGQHL</sequence>
<dbReference type="AlphaFoldDB" id="A0A9W9AF56"/>
<feature type="region of interest" description="Disordered" evidence="1">
    <location>
        <begin position="328"/>
        <end position="362"/>
    </location>
</feature>
<feature type="region of interest" description="Disordered" evidence="1">
    <location>
        <begin position="386"/>
        <end position="415"/>
    </location>
</feature>
<protein>
    <submittedName>
        <fullName evidence="3">SAC3/GANP/Nin1/mts3/eIF-3 p25 family-domain-containing protein</fullName>
    </submittedName>
</protein>
<feature type="region of interest" description="Disordered" evidence="1">
    <location>
        <begin position="732"/>
        <end position="845"/>
    </location>
</feature>
<feature type="domain" description="SAC3/GANP/THP3 conserved" evidence="2">
    <location>
        <begin position="23"/>
        <end position="257"/>
    </location>
</feature>
<feature type="compositionally biased region" description="Low complexity" evidence="1">
    <location>
        <begin position="436"/>
        <end position="468"/>
    </location>
</feature>
<evidence type="ECO:0000256" key="1">
    <source>
        <dbReference type="SAM" id="MobiDB-lite"/>
    </source>
</evidence>